<evidence type="ECO:0000256" key="4">
    <source>
        <dbReference type="ARBA" id="ARBA00022777"/>
    </source>
</evidence>
<dbReference type="NCBIfam" id="TIGR00229">
    <property type="entry name" value="sensory_box"/>
    <property type="match status" value="1"/>
</dbReference>
<feature type="domain" description="Histidine kinase" evidence="9">
    <location>
        <begin position="423"/>
        <end position="634"/>
    </location>
</feature>
<feature type="domain" description="PAC" evidence="11">
    <location>
        <begin position="341"/>
        <end position="394"/>
    </location>
</feature>
<dbReference type="SMART" id="SM00091">
    <property type="entry name" value="PAS"/>
    <property type="match status" value="1"/>
</dbReference>
<dbReference type="SUPFAM" id="SSF55785">
    <property type="entry name" value="PYP-like sensor domain (PAS domain)"/>
    <property type="match status" value="1"/>
</dbReference>
<dbReference type="Gene3D" id="3.30.450.20">
    <property type="entry name" value="PAS domain"/>
    <property type="match status" value="1"/>
</dbReference>
<dbReference type="SUPFAM" id="SSF55874">
    <property type="entry name" value="ATPase domain of HSP90 chaperone/DNA topoisomerase II/histidine kinase"/>
    <property type="match status" value="1"/>
</dbReference>
<dbReference type="Proteomes" id="UP000229740">
    <property type="component" value="Unassembled WGS sequence"/>
</dbReference>
<keyword evidence="8" id="KW-0812">Transmembrane</keyword>
<keyword evidence="4" id="KW-0418">Kinase</keyword>
<keyword evidence="3" id="KW-0808">Transferase</keyword>
<dbReference type="GO" id="GO:0007234">
    <property type="term" value="P:osmosensory signaling via phosphorelay pathway"/>
    <property type="evidence" value="ECO:0007669"/>
    <property type="project" value="TreeGrafter"/>
</dbReference>
<dbReference type="AlphaFoldDB" id="A0A2G6EBF3"/>
<comment type="catalytic activity">
    <reaction evidence="1">
        <text>ATP + protein L-histidine = ADP + protein N-phospho-L-histidine.</text>
        <dbReference type="EC" id="2.7.13.3"/>
    </reaction>
</comment>
<gene>
    <name evidence="12" type="ORF">CSB45_01390</name>
</gene>
<dbReference type="PROSITE" id="PS50113">
    <property type="entry name" value="PAC"/>
    <property type="match status" value="1"/>
</dbReference>
<protein>
    <recommendedName>
        <fullName evidence="2">histidine kinase</fullName>
        <ecNumber evidence="2">2.7.13.3</ecNumber>
    </recommendedName>
</protein>
<feature type="region of interest" description="Disordered" evidence="7">
    <location>
        <begin position="202"/>
        <end position="232"/>
    </location>
</feature>
<reference evidence="12 13" key="1">
    <citation type="submission" date="2017-10" db="EMBL/GenBank/DDBJ databases">
        <title>Novel microbial diversity and functional potential in the marine mammal oral microbiome.</title>
        <authorList>
            <person name="Dudek N.K."/>
            <person name="Sun C.L."/>
            <person name="Burstein D."/>
            <person name="Kantor R.S."/>
            <person name="Aliaga Goltsman D.S."/>
            <person name="Bik E.M."/>
            <person name="Thomas B.C."/>
            <person name="Banfield J.F."/>
            <person name="Relman D.A."/>
        </authorList>
    </citation>
    <scope>NUCLEOTIDE SEQUENCE [LARGE SCALE GENOMIC DNA]</scope>
    <source>
        <strain evidence="12">DOLZORAL124_49_17</strain>
    </source>
</reference>
<dbReference type="InterPro" id="IPR036097">
    <property type="entry name" value="HisK_dim/P_sf"/>
</dbReference>
<feature type="transmembrane region" description="Helical" evidence="8">
    <location>
        <begin position="113"/>
        <end position="130"/>
    </location>
</feature>
<feature type="transmembrane region" description="Helical" evidence="8">
    <location>
        <begin position="86"/>
        <end position="107"/>
    </location>
</feature>
<dbReference type="GO" id="GO:0030295">
    <property type="term" value="F:protein kinase activator activity"/>
    <property type="evidence" value="ECO:0007669"/>
    <property type="project" value="TreeGrafter"/>
</dbReference>
<feature type="transmembrane region" description="Helical" evidence="8">
    <location>
        <begin position="33"/>
        <end position="54"/>
    </location>
</feature>
<dbReference type="Gene3D" id="1.10.287.130">
    <property type="match status" value="1"/>
</dbReference>
<evidence type="ECO:0000256" key="2">
    <source>
        <dbReference type="ARBA" id="ARBA00012438"/>
    </source>
</evidence>
<evidence type="ECO:0000259" key="9">
    <source>
        <dbReference type="PROSITE" id="PS50109"/>
    </source>
</evidence>
<dbReference type="Pfam" id="PF08448">
    <property type="entry name" value="PAS_4"/>
    <property type="match status" value="1"/>
</dbReference>
<keyword evidence="6" id="KW-0175">Coiled coil</keyword>
<evidence type="ECO:0000256" key="6">
    <source>
        <dbReference type="SAM" id="Coils"/>
    </source>
</evidence>
<dbReference type="InterPro" id="IPR035965">
    <property type="entry name" value="PAS-like_dom_sf"/>
</dbReference>
<dbReference type="InterPro" id="IPR000700">
    <property type="entry name" value="PAS-assoc_C"/>
</dbReference>
<evidence type="ECO:0000256" key="5">
    <source>
        <dbReference type="ARBA" id="ARBA00023136"/>
    </source>
</evidence>
<evidence type="ECO:0000313" key="13">
    <source>
        <dbReference type="Proteomes" id="UP000229740"/>
    </source>
</evidence>
<feature type="domain" description="PAS" evidence="10">
    <location>
        <begin position="270"/>
        <end position="340"/>
    </location>
</feature>
<dbReference type="InterPro" id="IPR004358">
    <property type="entry name" value="Sig_transdc_His_kin-like_C"/>
</dbReference>
<keyword evidence="8" id="KW-1133">Transmembrane helix</keyword>
<evidence type="ECO:0000256" key="3">
    <source>
        <dbReference type="ARBA" id="ARBA00022679"/>
    </source>
</evidence>
<dbReference type="PROSITE" id="PS50112">
    <property type="entry name" value="PAS"/>
    <property type="match status" value="1"/>
</dbReference>
<dbReference type="SUPFAM" id="SSF47384">
    <property type="entry name" value="Homodimeric domain of signal transducing histidine kinase"/>
    <property type="match status" value="1"/>
</dbReference>
<dbReference type="GO" id="GO:0000155">
    <property type="term" value="F:phosphorelay sensor kinase activity"/>
    <property type="evidence" value="ECO:0007669"/>
    <property type="project" value="InterPro"/>
</dbReference>
<dbReference type="InterPro" id="IPR050351">
    <property type="entry name" value="BphY/WalK/GraS-like"/>
</dbReference>
<dbReference type="PRINTS" id="PR00344">
    <property type="entry name" value="BCTRLSENSOR"/>
</dbReference>
<evidence type="ECO:0000256" key="8">
    <source>
        <dbReference type="SAM" id="Phobius"/>
    </source>
</evidence>
<dbReference type="GO" id="GO:0000156">
    <property type="term" value="F:phosphorelay response regulator activity"/>
    <property type="evidence" value="ECO:0007669"/>
    <property type="project" value="TreeGrafter"/>
</dbReference>
<dbReference type="InterPro" id="IPR036890">
    <property type="entry name" value="HATPase_C_sf"/>
</dbReference>
<dbReference type="CDD" id="cd00130">
    <property type="entry name" value="PAS"/>
    <property type="match status" value="1"/>
</dbReference>
<evidence type="ECO:0000259" key="11">
    <source>
        <dbReference type="PROSITE" id="PS50113"/>
    </source>
</evidence>
<dbReference type="SMART" id="SM00387">
    <property type="entry name" value="HATPase_c"/>
    <property type="match status" value="1"/>
</dbReference>
<feature type="coiled-coil region" evidence="6">
    <location>
        <begin position="382"/>
        <end position="416"/>
    </location>
</feature>
<dbReference type="EMBL" id="PDPS01000020">
    <property type="protein sequence ID" value="PID59088.1"/>
    <property type="molecule type" value="Genomic_DNA"/>
</dbReference>
<dbReference type="InterPro" id="IPR000014">
    <property type="entry name" value="PAS"/>
</dbReference>
<dbReference type="InterPro" id="IPR013656">
    <property type="entry name" value="PAS_4"/>
</dbReference>
<dbReference type="PANTHER" id="PTHR42878:SF15">
    <property type="entry name" value="BACTERIOPHYTOCHROME"/>
    <property type="match status" value="1"/>
</dbReference>
<sequence>MKKSGALECVFNSMYRRYLSSRLTEEGQFRARFFFFFSTSASSGILGIAVYHMMQGHLPEAGAEALIALALGTCLLLGSRVRSEKGLGFVFLASVSLCHVFAVSMMAHGGDDGSRLLWMYLLPLPACVLLSRRESLVFLSLSFLAIVVVFSGAGALPASLSHELRSKNYAIETRIRFLLSFSMLSVMASGCGTLYRRKQKEDCNEQPVNQKRHSSELPAAGDATGSHERSGELRQRIPSLTETGPDAIAAADPHTSLHDAVHLRSRLQEHSDFLTAMLDNAPVAIYAKDLEGKYLFINKKGLEWLRVSPDEMSGKTDYELFTRDIAEKSRREDQEILRTGSPLTFERVQTIERELFAARLDKYPLRAEDGRLYGVCGLTYDISSYKQNEQKLQAWLDELETQVEEYAESLERQGTELKHFTETVPYQLREPLKDINQLTSMLVKNYATKLDRRGKDISSLLVNRIKRLNRYIDGIIQYASAGRSVEHEQQIDLNELIREIVEQLAPPPEMQIWIEHTLPVIIAGKVGMKQIFLHLLSNAINVMDTPYGEIAVDCEEHSDAWTFAVVDNGPGIDKKDHEKIFRFFQTLAPRDERERPGIGLALVKKLVEHYGGQIWVESSRGKGAQFYFTLPKTGL</sequence>
<dbReference type="InterPro" id="IPR005467">
    <property type="entry name" value="His_kinase_dom"/>
</dbReference>
<comment type="caution">
    <text evidence="12">The sequence shown here is derived from an EMBL/GenBank/DDBJ whole genome shotgun (WGS) entry which is preliminary data.</text>
</comment>
<evidence type="ECO:0000256" key="7">
    <source>
        <dbReference type="SAM" id="MobiDB-lite"/>
    </source>
</evidence>
<accession>A0A2G6EBF3</accession>
<dbReference type="GO" id="GO:0016020">
    <property type="term" value="C:membrane"/>
    <property type="evidence" value="ECO:0007669"/>
    <property type="project" value="UniProtKB-SubCell"/>
</dbReference>
<dbReference type="InterPro" id="IPR003594">
    <property type="entry name" value="HATPase_dom"/>
</dbReference>
<evidence type="ECO:0000256" key="1">
    <source>
        <dbReference type="ARBA" id="ARBA00000085"/>
    </source>
</evidence>
<feature type="transmembrane region" description="Helical" evidence="8">
    <location>
        <begin position="60"/>
        <end position="79"/>
    </location>
</feature>
<dbReference type="PANTHER" id="PTHR42878">
    <property type="entry name" value="TWO-COMPONENT HISTIDINE KINASE"/>
    <property type="match status" value="1"/>
</dbReference>
<evidence type="ECO:0000313" key="12">
    <source>
        <dbReference type="EMBL" id="PID59088.1"/>
    </source>
</evidence>
<organism evidence="12 13">
    <name type="scientific">candidate division KSB3 bacterium</name>
    <dbReference type="NCBI Taxonomy" id="2044937"/>
    <lineage>
        <taxon>Bacteria</taxon>
        <taxon>candidate division KSB3</taxon>
    </lineage>
</organism>
<evidence type="ECO:0000259" key="10">
    <source>
        <dbReference type="PROSITE" id="PS50112"/>
    </source>
</evidence>
<name>A0A2G6EBF3_9BACT</name>
<proteinExistence type="predicted"/>
<keyword evidence="5 8" id="KW-0472">Membrane</keyword>
<dbReference type="PROSITE" id="PS50109">
    <property type="entry name" value="HIS_KIN"/>
    <property type="match status" value="1"/>
</dbReference>
<dbReference type="Gene3D" id="3.30.565.10">
    <property type="entry name" value="Histidine kinase-like ATPase, C-terminal domain"/>
    <property type="match status" value="1"/>
</dbReference>
<dbReference type="Pfam" id="PF02518">
    <property type="entry name" value="HATPase_c"/>
    <property type="match status" value="1"/>
</dbReference>
<dbReference type="EC" id="2.7.13.3" evidence="2"/>
<feature type="transmembrane region" description="Helical" evidence="8">
    <location>
        <begin position="137"/>
        <end position="157"/>
    </location>
</feature>